<dbReference type="Gene3D" id="3.10.120.10">
    <property type="entry name" value="Cytochrome b5-like heme/steroid binding domain"/>
    <property type="match status" value="1"/>
</dbReference>
<dbReference type="Gene3D" id="2.20.25.10">
    <property type="match status" value="2"/>
</dbReference>
<evidence type="ECO:0000256" key="3">
    <source>
        <dbReference type="ARBA" id="ARBA00022833"/>
    </source>
</evidence>
<dbReference type="InterPro" id="IPR001199">
    <property type="entry name" value="Cyt_B5-like_heme/steroid-bd"/>
</dbReference>
<dbReference type="SUPFAM" id="SSF57783">
    <property type="entry name" value="Zinc beta-ribbon"/>
    <property type="match status" value="2"/>
</dbReference>
<dbReference type="Pfam" id="PF02150">
    <property type="entry name" value="Zn_ribbon_RPB9"/>
    <property type="match status" value="1"/>
</dbReference>
<protein>
    <submittedName>
        <fullName evidence="8">Cytochrome b5</fullName>
    </submittedName>
</protein>
<dbReference type="InterPro" id="IPR036400">
    <property type="entry name" value="Cyt_B5-like_heme/steroid_sf"/>
</dbReference>
<dbReference type="GO" id="GO:0055029">
    <property type="term" value="C:nuclear DNA-directed RNA polymerase complex"/>
    <property type="evidence" value="ECO:0007669"/>
    <property type="project" value="UniProtKB-ARBA"/>
</dbReference>
<dbReference type="EMBL" id="SPRH01000039">
    <property type="protein sequence ID" value="TIB98303.1"/>
    <property type="molecule type" value="Genomic_DNA"/>
</dbReference>
<reference evidence="10 11" key="1">
    <citation type="submission" date="2019-03" db="EMBL/GenBank/DDBJ databases">
        <title>Sequencing 25 genomes of Wallemia mellicola.</title>
        <authorList>
            <person name="Gostincar C."/>
        </authorList>
    </citation>
    <scope>NUCLEOTIDE SEQUENCE [LARGE SCALE GENOMIC DNA]</scope>
    <source>
        <strain evidence="8 11">EXF-1262</strain>
        <strain evidence="9 10">EXF-8738</strain>
    </source>
</reference>
<dbReference type="InterPro" id="IPR001529">
    <property type="entry name" value="Zn_ribbon_RPB9"/>
</dbReference>
<dbReference type="GO" id="GO:0020037">
    <property type="term" value="F:heme binding"/>
    <property type="evidence" value="ECO:0007669"/>
    <property type="project" value="UniProtKB-ARBA"/>
</dbReference>
<dbReference type="GO" id="GO:0003676">
    <property type="term" value="F:nucleic acid binding"/>
    <property type="evidence" value="ECO:0007669"/>
    <property type="project" value="InterPro"/>
</dbReference>
<comment type="caution">
    <text evidence="8">The sequence shown here is derived from an EMBL/GenBank/DDBJ whole genome shotgun (WGS) entry which is preliminary data.</text>
</comment>
<evidence type="ECO:0000313" key="9">
    <source>
        <dbReference type="EMBL" id="TIC29896.1"/>
    </source>
</evidence>
<evidence type="ECO:0000259" key="6">
    <source>
        <dbReference type="SMART" id="SM00661"/>
    </source>
</evidence>
<evidence type="ECO:0000256" key="4">
    <source>
        <dbReference type="ARBA" id="ARBA00038357"/>
    </source>
</evidence>
<dbReference type="GO" id="GO:0016020">
    <property type="term" value="C:membrane"/>
    <property type="evidence" value="ECO:0007669"/>
    <property type="project" value="TreeGrafter"/>
</dbReference>
<comment type="similarity">
    <text evidence="4">Belongs to the cytochrome b5 family. MAPR subfamily.</text>
</comment>
<gene>
    <name evidence="9" type="ORF">E3Q10_02375</name>
    <name evidence="8" type="ORF">E3Q17_03072</name>
</gene>
<dbReference type="SMART" id="SM01117">
    <property type="entry name" value="Cyt-b5"/>
    <property type="match status" value="1"/>
</dbReference>
<keyword evidence="5" id="KW-0472">Membrane</keyword>
<name>A0A4T0NMA2_9BASI</name>
<dbReference type="Proteomes" id="UP000305647">
    <property type="component" value="Unassembled WGS sequence"/>
</dbReference>
<dbReference type="InterPro" id="IPR050577">
    <property type="entry name" value="MAPR/NEUFC/NENF-like"/>
</dbReference>
<evidence type="ECO:0000259" key="7">
    <source>
        <dbReference type="SMART" id="SM01117"/>
    </source>
</evidence>
<feature type="domain" description="DNA-directed RNA polymerase II subunit RPB9-like zinc ribbon" evidence="6">
    <location>
        <begin position="4"/>
        <end position="57"/>
    </location>
</feature>
<dbReference type="Pfam" id="PF01096">
    <property type="entry name" value="Zn_ribbon_TFIIS"/>
    <property type="match status" value="1"/>
</dbReference>
<keyword evidence="5" id="KW-1133">Transmembrane helix</keyword>
<keyword evidence="2" id="KW-0863">Zinc-finger</keyword>
<dbReference type="InterPro" id="IPR001222">
    <property type="entry name" value="Znf_TFIIS"/>
</dbReference>
<dbReference type="GO" id="GO:0012505">
    <property type="term" value="C:endomembrane system"/>
    <property type="evidence" value="ECO:0007669"/>
    <property type="project" value="TreeGrafter"/>
</dbReference>
<evidence type="ECO:0000256" key="1">
    <source>
        <dbReference type="ARBA" id="ARBA00022723"/>
    </source>
</evidence>
<evidence type="ECO:0000313" key="11">
    <source>
        <dbReference type="Proteomes" id="UP000307169"/>
    </source>
</evidence>
<evidence type="ECO:0000256" key="2">
    <source>
        <dbReference type="ARBA" id="ARBA00022771"/>
    </source>
</evidence>
<keyword evidence="3" id="KW-0862">Zinc</keyword>
<evidence type="ECO:0000256" key="5">
    <source>
        <dbReference type="SAM" id="Phobius"/>
    </source>
</evidence>
<dbReference type="CDD" id="cd10508">
    <property type="entry name" value="Zn-ribbon_RPB9"/>
    <property type="match status" value="1"/>
</dbReference>
<dbReference type="Pfam" id="PF00173">
    <property type="entry name" value="Cyt-b5"/>
    <property type="match status" value="1"/>
</dbReference>
<dbReference type="FunFam" id="3.10.120.10:FF:000003">
    <property type="entry name" value="membrane-associated progesterone receptor component 1"/>
    <property type="match status" value="1"/>
</dbReference>
<organism evidence="8 11">
    <name type="scientific">Wallemia mellicola</name>
    <dbReference type="NCBI Taxonomy" id="1708541"/>
    <lineage>
        <taxon>Eukaryota</taxon>
        <taxon>Fungi</taxon>
        <taxon>Dikarya</taxon>
        <taxon>Basidiomycota</taxon>
        <taxon>Wallemiomycotina</taxon>
        <taxon>Wallemiomycetes</taxon>
        <taxon>Wallemiales</taxon>
        <taxon>Wallemiaceae</taxon>
        <taxon>Wallemia</taxon>
    </lineage>
</organism>
<dbReference type="SUPFAM" id="SSF55856">
    <property type="entry name" value="Cytochrome b5-like heme/steroid binding domain"/>
    <property type="match status" value="1"/>
</dbReference>
<dbReference type="PANTHER" id="PTHR10281">
    <property type="entry name" value="MEMBRANE-ASSOCIATED PROGESTERONE RECEPTOR COMPONENT-RELATED"/>
    <property type="match status" value="1"/>
</dbReference>
<accession>A0A4T0NMA2</accession>
<dbReference type="GO" id="GO:0006351">
    <property type="term" value="P:DNA-templated transcription"/>
    <property type="evidence" value="ECO:0007669"/>
    <property type="project" value="InterPro"/>
</dbReference>
<feature type="transmembrane region" description="Helical" evidence="5">
    <location>
        <begin position="104"/>
        <end position="125"/>
    </location>
</feature>
<evidence type="ECO:0000313" key="8">
    <source>
        <dbReference type="EMBL" id="TIB98303.1"/>
    </source>
</evidence>
<dbReference type="EMBL" id="SPRO01000023">
    <property type="protein sequence ID" value="TIC29896.1"/>
    <property type="molecule type" value="Genomic_DNA"/>
</dbReference>
<dbReference type="GO" id="GO:0008270">
    <property type="term" value="F:zinc ion binding"/>
    <property type="evidence" value="ECO:0007669"/>
    <property type="project" value="UniProtKB-KW"/>
</dbReference>
<keyword evidence="1" id="KW-0479">Metal-binding</keyword>
<keyword evidence="5" id="KW-0812">Transmembrane</keyword>
<feature type="domain" description="Cytochrome b5 heme-binding" evidence="7">
    <location>
        <begin position="146"/>
        <end position="242"/>
    </location>
</feature>
<proteinExistence type="inferred from homology"/>
<evidence type="ECO:0000313" key="10">
    <source>
        <dbReference type="Proteomes" id="UP000305647"/>
    </source>
</evidence>
<dbReference type="SMART" id="SM00661">
    <property type="entry name" value="RPOL9"/>
    <property type="match status" value="1"/>
</dbReference>
<dbReference type="InterPro" id="IPR034012">
    <property type="entry name" value="Zn_ribbon_RPB9_C"/>
</dbReference>
<dbReference type="Proteomes" id="UP000307169">
    <property type="component" value="Unassembled WGS sequence"/>
</dbReference>
<dbReference type="AlphaFoldDB" id="A0A4T0NMA2"/>
<sequence>MSLKFCQNCNNLLYPREDRERRTLLFACRNCNFEESAVEARVYRNDLMRQSKEEAGVTQDLGKDPTLPRTNIECPKCLSSQSVFFQDQSKRTETRMTLFYMFKWLFYAFAIYLTLALFLFDDVFLGYKGKYRNLKTYLPRPPQRKFTPEELANYDGTHGDEIYLAVDGLVFDVSANKRIYGPGGMYHAATGKDAARAFVTNCFKDQATYDTRGLDEKELSQIKSWQAFFDNHKNYNLIGTVENPAIDPSTPIPEDCGFKLKAKTPKGGEL</sequence>
<dbReference type="PANTHER" id="PTHR10281:SF76">
    <property type="entry name" value="CALCUTTA CUP-RELATED"/>
    <property type="match status" value="1"/>
</dbReference>